<dbReference type="SUPFAM" id="SSF81321">
    <property type="entry name" value="Family A G protein-coupled receptor-like"/>
    <property type="match status" value="1"/>
</dbReference>
<feature type="transmembrane region" description="Helical" evidence="6">
    <location>
        <begin position="123"/>
        <end position="145"/>
    </location>
</feature>
<dbReference type="PROSITE" id="PS00237">
    <property type="entry name" value="G_PROTEIN_RECEP_F1_1"/>
    <property type="match status" value="1"/>
</dbReference>
<sequence length="364" mass="41562">MDHGTDLNRTETCFSLMENTSTNYSAGFLQLEHGHCLFTSILPSETAVHLLVFVLAVLIIFSLLVNGCALLGLGHTKDLSWEPRFTLLKNLILSDLLLILSQGPTIISCLLMRRTILYDAWCLIQYFLNTTCIMCAIITITCMALERYLYVCQAIYYLHILTSKRIHLIIAFTWLLSLTISIVNLILMSAGHKAALLGQYTPGLLCEPDTLEAHLGFPRAVAVFRKISGFILTMICILSYSFAYFRIYQEARNAVQPFQQVNRRARNTVLFYCSMLLLQLLPVFLKIVSDTLWELEGTTVMTFMLRDSPGWTPARTLHIMLLVLMQVPPCINPVIFGLRNQEVRQSLPRLIWWRKNNRDVDVFS</sequence>
<evidence type="ECO:0000313" key="9">
    <source>
        <dbReference type="Proteomes" id="UP000018467"/>
    </source>
</evidence>
<dbReference type="PRINTS" id="PR00237">
    <property type="entry name" value="GPCRRHODOPSN"/>
</dbReference>
<name>A0A3B1JS65_ASTMX</name>
<dbReference type="GO" id="GO:0005549">
    <property type="term" value="F:odorant binding"/>
    <property type="evidence" value="ECO:0007669"/>
    <property type="project" value="TreeGrafter"/>
</dbReference>
<accession>A0A3B1JS65</accession>
<proteinExistence type="inferred from homology"/>
<keyword evidence="9" id="KW-1185">Reference proteome</keyword>
<evidence type="ECO:0000313" key="8">
    <source>
        <dbReference type="Ensembl" id="ENSAMXP00000044680.1"/>
    </source>
</evidence>
<protein>
    <recommendedName>
        <fullName evidence="7">G-protein coupled receptors family 1 profile domain-containing protein</fullName>
    </recommendedName>
</protein>
<dbReference type="GeneTree" id="ENSGT00920000149641"/>
<evidence type="ECO:0000256" key="3">
    <source>
        <dbReference type="ARBA" id="ARBA00022989"/>
    </source>
</evidence>
<keyword evidence="5" id="KW-0297">G-protein coupled receptor</keyword>
<dbReference type="GO" id="GO:0004930">
    <property type="term" value="F:G protein-coupled receptor activity"/>
    <property type="evidence" value="ECO:0007669"/>
    <property type="project" value="UniProtKB-KW"/>
</dbReference>
<dbReference type="Pfam" id="PF00001">
    <property type="entry name" value="7tm_1"/>
    <property type="match status" value="1"/>
</dbReference>
<keyword evidence="2 5" id="KW-0812">Transmembrane</keyword>
<evidence type="ECO:0000256" key="6">
    <source>
        <dbReference type="SAM" id="Phobius"/>
    </source>
</evidence>
<organism evidence="8 9">
    <name type="scientific">Astyanax mexicanus</name>
    <name type="common">Blind cave fish</name>
    <name type="synonym">Astyanax fasciatus mexicanus</name>
    <dbReference type="NCBI Taxonomy" id="7994"/>
    <lineage>
        <taxon>Eukaryota</taxon>
        <taxon>Metazoa</taxon>
        <taxon>Chordata</taxon>
        <taxon>Craniata</taxon>
        <taxon>Vertebrata</taxon>
        <taxon>Euteleostomi</taxon>
        <taxon>Actinopterygii</taxon>
        <taxon>Neopterygii</taxon>
        <taxon>Teleostei</taxon>
        <taxon>Ostariophysi</taxon>
        <taxon>Characiformes</taxon>
        <taxon>Characoidei</taxon>
        <taxon>Acestrorhamphidae</taxon>
        <taxon>Acestrorhamphinae</taxon>
        <taxon>Astyanax</taxon>
    </lineage>
</organism>
<dbReference type="CDD" id="cd00637">
    <property type="entry name" value="7tm_classA_rhodopsin-like"/>
    <property type="match status" value="1"/>
</dbReference>
<reference evidence="8" key="3">
    <citation type="submission" date="2025-08" db="UniProtKB">
        <authorList>
            <consortium name="Ensembl"/>
        </authorList>
    </citation>
    <scope>IDENTIFICATION</scope>
</reference>
<feature type="transmembrane region" description="Helical" evidence="6">
    <location>
        <begin position="47"/>
        <end position="73"/>
    </location>
</feature>
<dbReference type="Gene3D" id="1.20.1070.10">
    <property type="entry name" value="Rhodopsin 7-helix transmembrane proteins"/>
    <property type="match status" value="1"/>
</dbReference>
<evidence type="ECO:0000256" key="4">
    <source>
        <dbReference type="ARBA" id="ARBA00023136"/>
    </source>
</evidence>
<dbReference type="PANTHER" id="PTHR26451">
    <property type="entry name" value="G_PROTEIN_RECEP_F1_2 DOMAIN-CONTAINING PROTEIN"/>
    <property type="match status" value="1"/>
</dbReference>
<feature type="transmembrane region" description="Helical" evidence="6">
    <location>
        <begin position="227"/>
        <end position="248"/>
    </location>
</feature>
<feature type="transmembrane region" description="Helical" evidence="6">
    <location>
        <begin position="269"/>
        <end position="288"/>
    </location>
</feature>
<dbReference type="InterPro" id="IPR000276">
    <property type="entry name" value="GPCR_Rhodpsn"/>
</dbReference>
<comment type="similarity">
    <text evidence="5">Belongs to the G-protein coupled receptor 1 family.</text>
</comment>
<reference evidence="9" key="1">
    <citation type="submission" date="2013-03" db="EMBL/GenBank/DDBJ databases">
        <authorList>
            <person name="Jeffery W."/>
            <person name="Warren W."/>
            <person name="Wilson R.K."/>
        </authorList>
    </citation>
    <scope>NUCLEOTIDE SEQUENCE</scope>
    <source>
        <strain evidence="9">female</strain>
    </source>
</reference>
<feature type="transmembrane region" description="Helical" evidence="6">
    <location>
        <begin position="317"/>
        <end position="338"/>
    </location>
</feature>
<reference evidence="8" key="4">
    <citation type="submission" date="2025-09" db="UniProtKB">
        <authorList>
            <consortium name="Ensembl"/>
        </authorList>
    </citation>
    <scope>IDENTIFICATION</scope>
</reference>
<dbReference type="Ensembl" id="ENSAMXT00000046871.1">
    <property type="protein sequence ID" value="ENSAMXP00000044680.1"/>
    <property type="gene ID" value="ENSAMXG00000039709.1"/>
</dbReference>
<keyword evidence="3 6" id="KW-1133">Transmembrane helix</keyword>
<feature type="transmembrane region" description="Helical" evidence="6">
    <location>
        <begin position="85"/>
        <end position="103"/>
    </location>
</feature>
<dbReference type="InterPro" id="IPR017452">
    <property type="entry name" value="GPCR_Rhodpsn_7TM"/>
</dbReference>
<evidence type="ECO:0000256" key="5">
    <source>
        <dbReference type="RuleBase" id="RU000688"/>
    </source>
</evidence>
<feature type="domain" description="G-protein coupled receptors family 1 profile" evidence="7">
    <location>
        <begin position="65"/>
        <end position="336"/>
    </location>
</feature>
<evidence type="ECO:0000256" key="2">
    <source>
        <dbReference type="ARBA" id="ARBA00022692"/>
    </source>
</evidence>
<comment type="subcellular location">
    <subcellularLocation>
        <location evidence="1">Membrane</location>
    </subcellularLocation>
</comment>
<dbReference type="AlphaFoldDB" id="A0A3B1JS65"/>
<dbReference type="GO" id="GO:0016020">
    <property type="term" value="C:membrane"/>
    <property type="evidence" value="ECO:0007669"/>
    <property type="project" value="UniProtKB-SubCell"/>
</dbReference>
<evidence type="ECO:0000259" key="7">
    <source>
        <dbReference type="PROSITE" id="PS50262"/>
    </source>
</evidence>
<dbReference type="PANTHER" id="PTHR26451:SF905">
    <property type="entry name" value="OLFACTORY RECEPTOR 2G3-LIKE"/>
    <property type="match status" value="1"/>
</dbReference>
<dbReference type="InterPro" id="IPR052921">
    <property type="entry name" value="GPCR1_Superfamily_Member"/>
</dbReference>
<dbReference type="GO" id="GO:0004984">
    <property type="term" value="F:olfactory receptor activity"/>
    <property type="evidence" value="ECO:0007669"/>
    <property type="project" value="TreeGrafter"/>
</dbReference>
<dbReference type="Proteomes" id="UP000018467">
    <property type="component" value="Unassembled WGS sequence"/>
</dbReference>
<keyword evidence="5" id="KW-0675">Receptor</keyword>
<feature type="transmembrane region" description="Helical" evidence="6">
    <location>
        <begin position="166"/>
        <end position="187"/>
    </location>
</feature>
<dbReference type="InParanoid" id="A0A3B1JS65"/>
<evidence type="ECO:0000256" key="1">
    <source>
        <dbReference type="ARBA" id="ARBA00004370"/>
    </source>
</evidence>
<keyword evidence="5" id="KW-0807">Transducer</keyword>
<keyword evidence="4 6" id="KW-0472">Membrane</keyword>
<reference evidence="9" key="2">
    <citation type="journal article" date="2014" name="Nat. Commun.">
        <title>The cavefish genome reveals candidate genes for eye loss.</title>
        <authorList>
            <person name="McGaugh S.E."/>
            <person name="Gross J.B."/>
            <person name="Aken B."/>
            <person name="Blin M."/>
            <person name="Borowsky R."/>
            <person name="Chalopin D."/>
            <person name="Hinaux H."/>
            <person name="Jeffery W.R."/>
            <person name="Keene A."/>
            <person name="Ma L."/>
            <person name="Minx P."/>
            <person name="Murphy D."/>
            <person name="O'Quin K.E."/>
            <person name="Retaux S."/>
            <person name="Rohner N."/>
            <person name="Searle S.M."/>
            <person name="Stahl B.A."/>
            <person name="Tabin C."/>
            <person name="Volff J.N."/>
            <person name="Yoshizawa M."/>
            <person name="Warren W.C."/>
        </authorList>
    </citation>
    <scope>NUCLEOTIDE SEQUENCE [LARGE SCALE GENOMIC DNA]</scope>
    <source>
        <strain evidence="9">female</strain>
    </source>
</reference>
<dbReference type="PROSITE" id="PS50262">
    <property type="entry name" value="G_PROTEIN_RECEP_F1_2"/>
    <property type="match status" value="1"/>
</dbReference>